<reference evidence="2 3" key="1">
    <citation type="journal article" date="2021" name="bioRxiv">
        <title>The Gossypium anomalum genome as a resource for cotton improvement and evolutionary analysis of hybrid incompatibility.</title>
        <authorList>
            <person name="Grover C.E."/>
            <person name="Yuan D."/>
            <person name="Arick M.A."/>
            <person name="Miller E.R."/>
            <person name="Hu G."/>
            <person name="Peterson D.G."/>
            <person name="Wendel J.F."/>
            <person name="Udall J.A."/>
        </authorList>
    </citation>
    <scope>NUCLEOTIDE SEQUENCE [LARGE SCALE GENOMIC DNA]</scope>
    <source>
        <strain evidence="2">JFW-Udall</strain>
        <tissue evidence="2">Leaf</tissue>
    </source>
</reference>
<accession>A0A8J6CYW2</accession>
<evidence type="ECO:0000256" key="1">
    <source>
        <dbReference type="SAM" id="MobiDB-lite"/>
    </source>
</evidence>
<name>A0A8J6CYW2_9ROSI</name>
<dbReference type="Proteomes" id="UP000701853">
    <property type="component" value="Chromosome 5"/>
</dbReference>
<dbReference type="EMBL" id="JAHUZN010000005">
    <property type="protein sequence ID" value="KAG8492502.1"/>
    <property type="molecule type" value="Genomic_DNA"/>
</dbReference>
<comment type="caution">
    <text evidence="2">The sequence shown here is derived from an EMBL/GenBank/DDBJ whole genome shotgun (WGS) entry which is preliminary data.</text>
</comment>
<proteinExistence type="predicted"/>
<protein>
    <submittedName>
        <fullName evidence="2">Uncharacterized protein</fullName>
    </submittedName>
</protein>
<evidence type="ECO:0000313" key="2">
    <source>
        <dbReference type="EMBL" id="KAG8492502.1"/>
    </source>
</evidence>
<sequence length="98" mass="10820">MKGRRGRGGDDAHSVSVLADFSAHRRSTPPPSSWHQSETSQNAGAQGSMGYRRLFWCKGTTNSRTSGVDLADAARGGYGVRGKPEFRDWLGFWVYWAI</sequence>
<dbReference type="OrthoDB" id="10550428at2759"/>
<keyword evidence="3" id="KW-1185">Reference proteome</keyword>
<feature type="region of interest" description="Disordered" evidence="1">
    <location>
        <begin position="19"/>
        <end position="46"/>
    </location>
</feature>
<gene>
    <name evidence="2" type="ORF">CXB51_009795</name>
</gene>
<feature type="compositionally biased region" description="Polar residues" evidence="1">
    <location>
        <begin position="33"/>
        <end position="45"/>
    </location>
</feature>
<dbReference type="AlphaFoldDB" id="A0A8J6CYW2"/>
<evidence type="ECO:0000313" key="3">
    <source>
        <dbReference type="Proteomes" id="UP000701853"/>
    </source>
</evidence>
<organism evidence="2 3">
    <name type="scientific">Gossypium anomalum</name>
    <dbReference type="NCBI Taxonomy" id="47600"/>
    <lineage>
        <taxon>Eukaryota</taxon>
        <taxon>Viridiplantae</taxon>
        <taxon>Streptophyta</taxon>
        <taxon>Embryophyta</taxon>
        <taxon>Tracheophyta</taxon>
        <taxon>Spermatophyta</taxon>
        <taxon>Magnoliopsida</taxon>
        <taxon>eudicotyledons</taxon>
        <taxon>Gunneridae</taxon>
        <taxon>Pentapetalae</taxon>
        <taxon>rosids</taxon>
        <taxon>malvids</taxon>
        <taxon>Malvales</taxon>
        <taxon>Malvaceae</taxon>
        <taxon>Malvoideae</taxon>
        <taxon>Gossypium</taxon>
    </lineage>
</organism>